<dbReference type="Proteomes" id="UP000664369">
    <property type="component" value="Unassembled WGS sequence"/>
</dbReference>
<keyword evidence="1" id="KW-0812">Transmembrane</keyword>
<name>A0ABS3QJH7_9BACT</name>
<gene>
    <name evidence="2" type="ORF">J4E00_20270</name>
</gene>
<feature type="transmembrane region" description="Helical" evidence="1">
    <location>
        <begin position="20"/>
        <end position="37"/>
    </location>
</feature>
<feature type="transmembrane region" description="Helical" evidence="1">
    <location>
        <begin position="49"/>
        <end position="68"/>
    </location>
</feature>
<keyword evidence="1" id="KW-1133">Transmembrane helix</keyword>
<organism evidence="2 3">
    <name type="scientific">Hymenobacter negativus</name>
    <dbReference type="NCBI Taxonomy" id="2795026"/>
    <lineage>
        <taxon>Bacteria</taxon>
        <taxon>Pseudomonadati</taxon>
        <taxon>Bacteroidota</taxon>
        <taxon>Cytophagia</taxon>
        <taxon>Cytophagales</taxon>
        <taxon>Hymenobacteraceae</taxon>
        <taxon>Hymenobacter</taxon>
    </lineage>
</organism>
<accession>A0ABS3QJH7</accession>
<reference evidence="2 3" key="1">
    <citation type="submission" date="2021-03" db="EMBL/GenBank/DDBJ databases">
        <authorList>
            <person name="Kim M.K."/>
        </authorList>
    </citation>
    <scope>NUCLEOTIDE SEQUENCE [LARGE SCALE GENOMIC DNA]</scope>
    <source>
        <strain evidence="2 3">BT442</strain>
    </source>
</reference>
<protein>
    <submittedName>
        <fullName evidence="2">Uncharacterized protein</fullName>
    </submittedName>
</protein>
<dbReference type="EMBL" id="JAGETZ010000011">
    <property type="protein sequence ID" value="MBO2011411.1"/>
    <property type="molecule type" value="Genomic_DNA"/>
</dbReference>
<comment type="caution">
    <text evidence="2">The sequence shown here is derived from an EMBL/GenBank/DDBJ whole genome shotgun (WGS) entry which is preliminary data.</text>
</comment>
<evidence type="ECO:0000256" key="1">
    <source>
        <dbReference type="SAM" id="Phobius"/>
    </source>
</evidence>
<keyword evidence="1" id="KW-0472">Membrane</keyword>
<proteinExistence type="predicted"/>
<sequence length="70" mass="7916">MSGNASLRWKLPWPVVPPRLWGTAAATAMAITSLIFNQELWPHHPQARQWSWILLAMLLQAGAFQLILVL</sequence>
<keyword evidence="3" id="KW-1185">Reference proteome</keyword>
<evidence type="ECO:0000313" key="2">
    <source>
        <dbReference type="EMBL" id="MBO2011411.1"/>
    </source>
</evidence>
<evidence type="ECO:0000313" key="3">
    <source>
        <dbReference type="Proteomes" id="UP000664369"/>
    </source>
</evidence>